<dbReference type="InterPro" id="IPR016181">
    <property type="entry name" value="Acyl_CoA_acyltransferase"/>
</dbReference>
<dbReference type="RefSeq" id="WP_092118282.1">
    <property type="nucleotide sequence ID" value="NZ_FMXO01000005.1"/>
</dbReference>
<feature type="region of interest" description="Disordered" evidence="1">
    <location>
        <begin position="86"/>
        <end position="116"/>
    </location>
</feature>
<organism evidence="2 3">
    <name type="scientific">Desulfonatronum thiosulfatophilum</name>
    <dbReference type="NCBI Taxonomy" id="617002"/>
    <lineage>
        <taxon>Bacteria</taxon>
        <taxon>Pseudomonadati</taxon>
        <taxon>Thermodesulfobacteriota</taxon>
        <taxon>Desulfovibrionia</taxon>
        <taxon>Desulfovibrionales</taxon>
        <taxon>Desulfonatronaceae</taxon>
        <taxon>Desulfonatronum</taxon>
    </lineage>
</organism>
<sequence>MIGPSRLDHVAANAVVPEQLVCYVRTVAGSTPRQFDSCLGYESPDDLVLIGYPLHDPLDEQALLHSVDLALESATAPRITVIAATRPKQAPPQSADHDHASQNSDDGNDAYLSLPIPMPAPGQKLRNLLRRARREVVLDQGRTLDQDHLALIDRYLESRDLEPGIRHIFRRIPEYVQSCPGALVVSARMADQEAPRKADAQPLAGFVVGDFTSLSTAFYMFAFRNPDIAPPGTADLLLHALLQEGAQRGQIRMNLGLGINPAIRFFKQKWGAEVFLPCVETTWNLRPKGWLGRLRHWGKR</sequence>
<name>A0A1G6BP28_9BACT</name>
<dbReference type="Proteomes" id="UP000198771">
    <property type="component" value="Unassembled WGS sequence"/>
</dbReference>
<reference evidence="2 3" key="1">
    <citation type="submission" date="2016-10" db="EMBL/GenBank/DDBJ databases">
        <authorList>
            <person name="de Groot N.N."/>
        </authorList>
    </citation>
    <scope>NUCLEOTIDE SEQUENCE [LARGE SCALE GENOMIC DNA]</scope>
    <source>
        <strain evidence="2 3">ASO4-2</strain>
    </source>
</reference>
<gene>
    <name evidence="2" type="ORF">SAMN05660653_01087</name>
</gene>
<accession>A0A1G6BP28</accession>
<evidence type="ECO:0008006" key="4">
    <source>
        <dbReference type="Google" id="ProtNLM"/>
    </source>
</evidence>
<dbReference type="AlphaFoldDB" id="A0A1G6BP28"/>
<dbReference type="STRING" id="617002.SAMN05660653_01087"/>
<dbReference type="EMBL" id="FMXO01000005">
    <property type="protein sequence ID" value="SDB22396.1"/>
    <property type="molecule type" value="Genomic_DNA"/>
</dbReference>
<protein>
    <recommendedName>
        <fullName evidence="4">Acetyltransferase (GNAT) domain-containing protein</fullName>
    </recommendedName>
</protein>
<evidence type="ECO:0000313" key="2">
    <source>
        <dbReference type="EMBL" id="SDB22396.1"/>
    </source>
</evidence>
<evidence type="ECO:0000313" key="3">
    <source>
        <dbReference type="Proteomes" id="UP000198771"/>
    </source>
</evidence>
<dbReference type="OrthoDB" id="9793625at2"/>
<proteinExistence type="predicted"/>
<keyword evidence="3" id="KW-1185">Reference proteome</keyword>
<dbReference type="SUPFAM" id="SSF55729">
    <property type="entry name" value="Acyl-CoA N-acyltransferases (Nat)"/>
    <property type="match status" value="1"/>
</dbReference>
<evidence type="ECO:0000256" key="1">
    <source>
        <dbReference type="SAM" id="MobiDB-lite"/>
    </source>
</evidence>